<sequence length="288" mass="32078">MNTRALSSGTGGVFKTIEVIDLWYTYPNGVQALRGINLKIERGAFIAILGENGAGKTTLIRHFNGLIKPQRGCVLIDGEDTREKSVAELARKVGLVFQNPENQLFAETVEKEIAFALKNFRFPEDEIKRRVEWALNEFNLAQYRNKPPFMLSGGEKKRLALASILCYDPEVIVLDEPTTGQDEKQKEKLAQMLYSLNKRGKTVIVVTHDVEFVADYINDVVVLSQGRVLARGKTLEIFSNFEVLKASNLLQPQAAKIALSLRNLGISVNSLDISEIKDCVLKAVGVIK</sequence>
<reference evidence="11 12" key="1">
    <citation type="submission" date="2018-06" db="EMBL/GenBank/DDBJ databases">
        <title>Extensive metabolic versatility and redundancy in microbially diverse, dynamic hydrothermal sediments.</title>
        <authorList>
            <person name="Dombrowski N."/>
            <person name="Teske A."/>
            <person name="Baker B.J."/>
        </authorList>
    </citation>
    <scope>NUCLEOTIDE SEQUENCE [LARGE SCALE GENOMIC DNA]</scope>
    <source>
        <strain evidence="11">B34_G17</strain>
    </source>
</reference>
<comment type="function">
    <text evidence="9">Probably part of an ABC transporter complex. Responsible for energy coupling to the transport system.</text>
</comment>
<keyword evidence="4" id="KW-1003">Cell membrane</keyword>
<dbReference type="EMBL" id="QMQX01000212">
    <property type="protein sequence ID" value="RLE49407.1"/>
    <property type="molecule type" value="Genomic_DNA"/>
</dbReference>
<proteinExistence type="inferred from homology"/>
<comment type="similarity">
    <text evidence="2">Belongs to the ABC transporter superfamily.</text>
</comment>
<dbReference type="InterPro" id="IPR050095">
    <property type="entry name" value="ECF_ABC_transporter_ATP-bd"/>
</dbReference>
<keyword evidence="5" id="KW-0547">Nucleotide-binding</keyword>
<evidence type="ECO:0000313" key="11">
    <source>
        <dbReference type="EMBL" id="RLE49407.1"/>
    </source>
</evidence>
<dbReference type="GO" id="GO:0042626">
    <property type="term" value="F:ATPase-coupled transmembrane transporter activity"/>
    <property type="evidence" value="ECO:0007669"/>
    <property type="project" value="TreeGrafter"/>
</dbReference>
<gene>
    <name evidence="11" type="ORF">DRJ33_08280</name>
</gene>
<name>A0A497EQA1_9CREN</name>
<organism evidence="11 12">
    <name type="scientific">Thermoproteota archaeon</name>
    <dbReference type="NCBI Taxonomy" id="2056631"/>
    <lineage>
        <taxon>Archaea</taxon>
        <taxon>Thermoproteota</taxon>
    </lineage>
</organism>
<evidence type="ECO:0000256" key="9">
    <source>
        <dbReference type="ARBA" id="ARBA00025157"/>
    </source>
</evidence>
<keyword evidence="3" id="KW-0813">Transport</keyword>
<evidence type="ECO:0000256" key="5">
    <source>
        <dbReference type="ARBA" id="ARBA00022741"/>
    </source>
</evidence>
<dbReference type="FunFam" id="3.40.50.300:FF:000224">
    <property type="entry name" value="Energy-coupling factor transporter ATP-binding protein EcfA"/>
    <property type="match status" value="1"/>
</dbReference>
<dbReference type="GO" id="GO:0005524">
    <property type="term" value="F:ATP binding"/>
    <property type="evidence" value="ECO:0007669"/>
    <property type="project" value="UniProtKB-KW"/>
</dbReference>
<dbReference type="SUPFAM" id="SSF52540">
    <property type="entry name" value="P-loop containing nucleoside triphosphate hydrolases"/>
    <property type="match status" value="1"/>
</dbReference>
<evidence type="ECO:0000256" key="2">
    <source>
        <dbReference type="ARBA" id="ARBA00005417"/>
    </source>
</evidence>
<dbReference type="SMART" id="SM00382">
    <property type="entry name" value="AAA"/>
    <property type="match status" value="1"/>
</dbReference>
<dbReference type="GO" id="GO:0043190">
    <property type="term" value="C:ATP-binding cassette (ABC) transporter complex"/>
    <property type="evidence" value="ECO:0007669"/>
    <property type="project" value="TreeGrafter"/>
</dbReference>
<evidence type="ECO:0000256" key="4">
    <source>
        <dbReference type="ARBA" id="ARBA00022475"/>
    </source>
</evidence>
<evidence type="ECO:0000259" key="10">
    <source>
        <dbReference type="PROSITE" id="PS50893"/>
    </source>
</evidence>
<evidence type="ECO:0000256" key="7">
    <source>
        <dbReference type="ARBA" id="ARBA00022967"/>
    </source>
</evidence>
<accession>A0A497EQA1</accession>
<protein>
    <submittedName>
        <fullName evidence="11">ABC transporter ATP-binding protein</fullName>
    </submittedName>
</protein>
<dbReference type="Gene3D" id="3.40.50.300">
    <property type="entry name" value="P-loop containing nucleotide triphosphate hydrolases"/>
    <property type="match status" value="1"/>
</dbReference>
<dbReference type="CDD" id="cd03225">
    <property type="entry name" value="ABC_cobalt_CbiO_domain1"/>
    <property type="match status" value="1"/>
</dbReference>
<dbReference type="InterPro" id="IPR003593">
    <property type="entry name" value="AAA+_ATPase"/>
</dbReference>
<dbReference type="PROSITE" id="PS50893">
    <property type="entry name" value="ABC_TRANSPORTER_2"/>
    <property type="match status" value="1"/>
</dbReference>
<dbReference type="PROSITE" id="PS00211">
    <property type="entry name" value="ABC_TRANSPORTER_1"/>
    <property type="match status" value="1"/>
</dbReference>
<keyword evidence="8" id="KW-0472">Membrane</keyword>
<dbReference type="InterPro" id="IPR027417">
    <property type="entry name" value="P-loop_NTPase"/>
</dbReference>
<dbReference type="PANTHER" id="PTHR43553">
    <property type="entry name" value="HEAVY METAL TRANSPORTER"/>
    <property type="match status" value="1"/>
</dbReference>
<evidence type="ECO:0000313" key="12">
    <source>
        <dbReference type="Proteomes" id="UP000272051"/>
    </source>
</evidence>
<keyword evidence="7" id="KW-1278">Translocase</keyword>
<evidence type="ECO:0000256" key="8">
    <source>
        <dbReference type="ARBA" id="ARBA00023136"/>
    </source>
</evidence>
<evidence type="ECO:0000256" key="3">
    <source>
        <dbReference type="ARBA" id="ARBA00022448"/>
    </source>
</evidence>
<dbReference type="PANTHER" id="PTHR43553:SF24">
    <property type="entry name" value="ENERGY-COUPLING FACTOR TRANSPORTER ATP-BINDING PROTEIN ECFA1"/>
    <property type="match status" value="1"/>
</dbReference>
<dbReference type="Proteomes" id="UP000272051">
    <property type="component" value="Unassembled WGS sequence"/>
</dbReference>
<comment type="caution">
    <text evidence="11">The sequence shown here is derived from an EMBL/GenBank/DDBJ whole genome shotgun (WGS) entry which is preliminary data.</text>
</comment>
<dbReference type="InterPro" id="IPR015856">
    <property type="entry name" value="ABC_transpr_CbiO/EcfA_su"/>
</dbReference>
<evidence type="ECO:0000256" key="1">
    <source>
        <dbReference type="ARBA" id="ARBA00004202"/>
    </source>
</evidence>
<comment type="subcellular location">
    <subcellularLocation>
        <location evidence="1">Cell membrane</location>
        <topology evidence="1">Peripheral membrane protein</topology>
    </subcellularLocation>
</comment>
<keyword evidence="6 11" id="KW-0067">ATP-binding</keyword>
<dbReference type="Pfam" id="PF00005">
    <property type="entry name" value="ABC_tran"/>
    <property type="match status" value="1"/>
</dbReference>
<evidence type="ECO:0000256" key="6">
    <source>
        <dbReference type="ARBA" id="ARBA00022840"/>
    </source>
</evidence>
<dbReference type="InterPro" id="IPR003439">
    <property type="entry name" value="ABC_transporter-like_ATP-bd"/>
</dbReference>
<dbReference type="InterPro" id="IPR017871">
    <property type="entry name" value="ABC_transporter-like_CS"/>
</dbReference>
<feature type="domain" description="ABC transporter" evidence="10">
    <location>
        <begin position="17"/>
        <end position="250"/>
    </location>
</feature>
<dbReference type="AlphaFoldDB" id="A0A497EQA1"/>
<dbReference type="GO" id="GO:0016887">
    <property type="term" value="F:ATP hydrolysis activity"/>
    <property type="evidence" value="ECO:0007669"/>
    <property type="project" value="InterPro"/>
</dbReference>